<dbReference type="GO" id="GO:0006883">
    <property type="term" value="P:intracellular sodium ion homeostasis"/>
    <property type="evidence" value="ECO:0007669"/>
    <property type="project" value="TreeGrafter"/>
</dbReference>
<dbReference type="InterPro" id="IPR059000">
    <property type="entry name" value="ATPase_P-type_domA"/>
</dbReference>
<evidence type="ECO:0000259" key="11">
    <source>
        <dbReference type="SMART" id="SM00831"/>
    </source>
</evidence>
<dbReference type="PRINTS" id="PR00119">
    <property type="entry name" value="CATATPASE"/>
</dbReference>
<dbReference type="GO" id="GO:1990573">
    <property type="term" value="P:potassium ion import across plasma membrane"/>
    <property type="evidence" value="ECO:0007669"/>
    <property type="project" value="TreeGrafter"/>
</dbReference>
<dbReference type="InterPro" id="IPR004014">
    <property type="entry name" value="ATPase_P-typ_cation-transptr_N"/>
</dbReference>
<name>N0B9X3_9HYPH</name>
<dbReference type="STRING" id="670307.HYPDE_26163"/>
<evidence type="ECO:0000256" key="4">
    <source>
        <dbReference type="ARBA" id="ARBA00022741"/>
    </source>
</evidence>
<dbReference type="Gene3D" id="1.20.1110.10">
    <property type="entry name" value="Calcium-transporting ATPase, transmembrane domain"/>
    <property type="match status" value="2"/>
</dbReference>
<comment type="similarity">
    <text evidence="2">Belongs to the cation transport ATPase (P-type) (TC 3.A.3) family. Type IIA subfamily.</text>
</comment>
<dbReference type="InterPro" id="IPR023299">
    <property type="entry name" value="ATPase_P-typ_cyto_dom_N"/>
</dbReference>
<dbReference type="eggNOG" id="COG0474">
    <property type="taxonomic scope" value="Bacteria"/>
</dbReference>
<dbReference type="SUPFAM" id="SSF56784">
    <property type="entry name" value="HAD-like"/>
    <property type="match status" value="1"/>
</dbReference>
<evidence type="ECO:0000256" key="2">
    <source>
        <dbReference type="ARBA" id="ARBA00005675"/>
    </source>
</evidence>
<dbReference type="InterPro" id="IPR050510">
    <property type="entry name" value="Cation_transp_ATPase_P-type"/>
</dbReference>
<keyword evidence="4" id="KW-0547">Nucleotide-binding</keyword>
<gene>
    <name evidence="12" type="ORF">HYPDE_26163</name>
</gene>
<organism evidence="12 13">
    <name type="scientific">Hyphomicrobium denitrificans 1NES1</name>
    <dbReference type="NCBI Taxonomy" id="670307"/>
    <lineage>
        <taxon>Bacteria</taxon>
        <taxon>Pseudomonadati</taxon>
        <taxon>Pseudomonadota</taxon>
        <taxon>Alphaproteobacteria</taxon>
        <taxon>Hyphomicrobiales</taxon>
        <taxon>Hyphomicrobiaceae</taxon>
        <taxon>Hyphomicrobium</taxon>
    </lineage>
</organism>
<feature type="transmembrane region" description="Helical" evidence="10">
    <location>
        <begin position="853"/>
        <end position="870"/>
    </location>
</feature>
<evidence type="ECO:0000256" key="7">
    <source>
        <dbReference type="ARBA" id="ARBA00022989"/>
    </source>
</evidence>
<dbReference type="KEGG" id="hdt:HYPDE_26163"/>
<dbReference type="InterPro" id="IPR023298">
    <property type="entry name" value="ATPase_P-typ_TM_dom_sf"/>
</dbReference>
<feature type="transmembrane region" description="Helical" evidence="10">
    <location>
        <begin position="677"/>
        <end position="697"/>
    </location>
</feature>
<dbReference type="SUPFAM" id="SSF81665">
    <property type="entry name" value="Calcium ATPase, transmembrane domain M"/>
    <property type="match status" value="1"/>
</dbReference>
<keyword evidence="8 10" id="KW-0472">Membrane</keyword>
<reference evidence="12 13" key="1">
    <citation type="journal article" date="2013" name="Genome Announc.">
        <title>Genome sequences for three denitrifying bacterial strains isolated from a uranium- and nitrate-contaminated subsurface environment.</title>
        <authorList>
            <person name="Venkatramanan R."/>
            <person name="Prakash O."/>
            <person name="Woyke T."/>
            <person name="Chain P."/>
            <person name="Goodwin L.A."/>
            <person name="Watson D."/>
            <person name="Brooks S."/>
            <person name="Kostka J.E."/>
            <person name="Green S.J."/>
        </authorList>
    </citation>
    <scope>NUCLEOTIDE SEQUENCE [LARGE SCALE GENOMIC DNA]</scope>
    <source>
        <strain evidence="12 13">1NES1</strain>
    </source>
</reference>
<dbReference type="PROSITE" id="PS00154">
    <property type="entry name" value="ATPASE_E1_E2"/>
    <property type="match status" value="1"/>
</dbReference>
<dbReference type="SMART" id="SM00831">
    <property type="entry name" value="Cation_ATPase_N"/>
    <property type="match status" value="1"/>
</dbReference>
<evidence type="ECO:0000256" key="9">
    <source>
        <dbReference type="SAM" id="MobiDB-lite"/>
    </source>
</evidence>
<dbReference type="NCBIfam" id="TIGR01494">
    <property type="entry name" value="ATPase_P-type"/>
    <property type="match status" value="2"/>
</dbReference>
<feature type="compositionally biased region" description="Basic and acidic residues" evidence="9">
    <location>
        <begin position="1"/>
        <end position="23"/>
    </location>
</feature>
<dbReference type="SFLD" id="SFLDS00003">
    <property type="entry name" value="Haloacid_Dehalogenase"/>
    <property type="match status" value="1"/>
</dbReference>
<dbReference type="HOGENOM" id="CLU_002360_4_1_5"/>
<dbReference type="InterPro" id="IPR044492">
    <property type="entry name" value="P_typ_ATPase_HD_dom"/>
</dbReference>
<dbReference type="GO" id="GO:0005886">
    <property type="term" value="C:plasma membrane"/>
    <property type="evidence" value="ECO:0007669"/>
    <property type="project" value="TreeGrafter"/>
</dbReference>
<comment type="subcellular location">
    <subcellularLocation>
        <location evidence="1">Membrane</location>
        <topology evidence="1">Multi-pass membrane protein</topology>
    </subcellularLocation>
</comment>
<feature type="transmembrane region" description="Helical" evidence="10">
    <location>
        <begin position="703"/>
        <end position="724"/>
    </location>
</feature>
<evidence type="ECO:0000256" key="3">
    <source>
        <dbReference type="ARBA" id="ARBA00022692"/>
    </source>
</evidence>
<dbReference type="Gene3D" id="2.70.150.10">
    <property type="entry name" value="Calcium-transporting ATPase, cytoplasmic transduction domain A"/>
    <property type="match status" value="1"/>
</dbReference>
<dbReference type="Gene3D" id="3.40.50.1000">
    <property type="entry name" value="HAD superfamily/HAD-like"/>
    <property type="match status" value="2"/>
</dbReference>
<evidence type="ECO:0000256" key="5">
    <source>
        <dbReference type="ARBA" id="ARBA00022840"/>
    </source>
</evidence>
<dbReference type="AlphaFoldDB" id="N0B9X3"/>
<protein>
    <submittedName>
        <fullName evidence="12">ATPase, E1-E2 type</fullName>
    </submittedName>
</protein>
<accession>N0B9X3</accession>
<dbReference type="PANTHER" id="PTHR43294">
    <property type="entry name" value="SODIUM/POTASSIUM-TRANSPORTING ATPASE SUBUNIT ALPHA"/>
    <property type="match status" value="1"/>
</dbReference>
<dbReference type="Pfam" id="PF00689">
    <property type="entry name" value="Cation_ATPase_C"/>
    <property type="match status" value="1"/>
</dbReference>
<dbReference type="GO" id="GO:0036376">
    <property type="term" value="P:sodium ion export across plasma membrane"/>
    <property type="evidence" value="ECO:0007669"/>
    <property type="project" value="TreeGrafter"/>
</dbReference>
<keyword evidence="5" id="KW-0067">ATP-binding</keyword>
<keyword evidence="6" id="KW-1278">Translocase</keyword>
<feature type="transmembrane region" description="Helical" evidence="10">
    <location>
        <begin position="293"/>
        <end position="317"/>
    </location>
</feature>
<dbReference type="PRINTS" id="PR00120">
    <property type="entry name" value="HATPASE"/>
</dbReference>
<dbReference type="Proteomes" id="UP000005952">
    <property type="component" value="Chromosome"/>
</dbReference>
<dbReference type="Pfam" id="PF00122">
    <property type="entry name" value="E1-E2_ATPase"/>
    <property type="match status" value="1"/>
</dbReference>
<dbReference type="InterPro" id="IPR008250">
    <property type="entry name" value="ATPase_P-typ_transduc_dom_A_sf"/>
</dbReference>
<dbReference type="GO" id="GO:1902600">
    <property type="term" value="P:proton transmembrane transport"/>
    <property type="evidence" value="ECO:0007669"/>
    <property type="project" value="TreeGrafter"/>
</dbReference>
<feature type="transmembrane region" description="Helical" evidence="10">
    <location>
        <begin position="745"/>
        <end position="772"/>
    </location>
</feature>
<dbReference type="GO" id="GO:0005391">
    <property type="term" value="F:P-type sodium:potassium-exchanging transporter activity"/>
    <property type="evidence" value="ECO:0007669"/>
    <property type="project" value="TreeGrafter"/>
</dbReference>
<feature type="domain" description="Cation-transporting P-type ATPase N-terminal" evidence="11">
    <location>
        <begin position="1"/>
        <end position="92"/>
    </location>
</feature>
<evidence type="ECO:0000256" key="1">
    <source>
        <dbReference type="ARBA" id="ARBA00004141"/>
    </source>
</evidence>
<dbReference type="SUPFAM" id="SSF81660">
    <property type="entry name" value="Metal cation-transporting ATPase, ATP-binding domain N"/>
    <property type="match status" value="1"/>
</dbReference>
<feature type="transmembrane region" description="Helical" evidence="10">
    <location>
        <begin position="259"/>
        <end position="281"/>
    </location>
</feature>
<dbReference type="GO" id="GO:0005524">
    <property type="term" value="F:ATP binding"/>
    <property type="evidence" value="ECO:0007669"/>
    <property type="project" value="UniProtKB-KW"/>
</dbReference>
<evidence type="ECO:0000256" key="6">
    <source>
        <dbReference type="ARBA" id="ARBA00022967"/>
    </source>
</evidence>
<keyword evidence="13" id="KW-1185">Reference proteome</keyword>
<feature type="transmembrane region" description="Helical" evidence="10">
    <location>
        <begin position="784"/>
        <end position="804"/>
    </location>
</feature>
<evidence type="ECO:0000256" key="10">
    <source>
        <dbReference type="SAM" id="Phobius"/>
    </source>
</evidence>
<dbReference type="InterPro" id="IPR023214">
    <property type="entry name" value="HAD_sf"/>
</dbReference>
<keyword evidence="3 10" id="KW-0812">Transmembrane</keyword>
<sequence>MEARTAREGSERRGSASTRKEGVLDNPVEDAPSFHFQGLSEDEAGKRLKAEGFNELPRQGHRTPLGIVLEVLREPMLVLLLAGGAIYLLLGDLQEALILLAFASMSVVITVVQETRTEHVLEALRDLTSPRALVIRDGAHRRIPGREVVRGDIVVLAEGDRVPADATVLQCQDMQADESLLTGESVPVRKAILTGKPPSSIRPGGDDLPYVYSGSLIVRGSGVVEVFAIGLKSEIGKIGQSLSVLEMEPPRLRTQTARLVRLSAIGGGLVSLAALVLYGMLRGGWLEAVLAAITIGMSMLPEEFPVVLTVFMAMGAWRISRARVLTRRAAAIETLGSATVLCTDKTGTLTENRMSIAELWPRSGDTFSRNEASNPILPADAQALALYGLLASAPEPFDPMEKAFHDFARERIVDGSITAKTGWSLARSYGLRPDLLAVTQAWRADARKAAFTVAAKGAPETIADLCRLGDAHYSTVRQTVDAMAANGLRVLGIAKATHEGEQFPETPRGFAFSFLGLVGLADPLRTSVPQAVSDCRSAGIRVVMITGDYPATARAIAHRAGLDGDGAVLSGEMIENLADCDLQDRARTATIFARIMPEQKLRIVQALKADDEIVAMTGDGVNDAPSLKAAHIGIAMGGRGTDVAREASAIVLLDDDFGSIVTAIRLGRRIYDNLRKAMGFIFAVHVPIAGLALLPLIFGLPIIFSPIHIAFLEMVIDPVCTLVFEAEAEEEDVMRRPPRPPAEPLFSWPLVVWSILQGSLVLVLVSAIFIVASVRGMPADEVRALTFFSLVLCIGSLILINRSFSTSLVTAIRRPNLMLGWILFAVATVLGLSLSVPAVRELFSFGPLHWDDLSLTLGVAVSILLVLELAKRFWRDLLRF</sequence>
<dbReference type="Gene3D" id="3.40.1110.10">
    <property type="entry name" value="Calcium-transporting ATPase, cytoplasmic domain N"/>
    <property type="match status" value="2"/>
</dbReference>
<keyword evidence="7 10" id="KW-1133">Transmembrane helix</keyword>
<dbReference type="EMBL" id="CP005587">
    <property type="protein sequence ID" value="AGK56915.1"/>
    <property type="molecule type" value="Genomic_DNA"/>
</dbReference>
<dbReference type="InterPro" id="IPR018303">
    <property type="entry name" value="ATPase_P-typ_P_site"/>
</dbReference>
<evidence type="ECO:0000256" key="8">
    <source>
        <dbReference type="ARBA" id="ARBA00023136"/>
    </source>
</evidence>
<dbReference type="PANTHER" id="PTHR43294:SF20">
    <property type="entry name" value="P-TYPE ATPASE"/>
    <property type="match status" value="1"/>
</dbReference>
<dbReference type="SUPFAM" id="SSF81653">
    <property type="entry name" value="Calcium ATPase, transduction domain A"/>
    <property type="match status" value="1"/>
</dbReference>
<dbReference type="Pfam" id="PF00702">
    <property type="entry name" value="Hydrolase"/>
    <property type="match status" value="1"/>
</dbReference>
<dbReference type="InterPro" id="IPR006068">
    <property type="entry name" value="ATPase_P-typ_cation-transptr_C"/>
</dbReference>
<dbReference type="SFLD" id="SFLDG00002">
    <property type="entry name" value="C1.7:_P-type_atpase_like"/>
    <property type="match status" value="1"/>
</dbReference>
<dbReference type="SFLD" id="SFLDF00027">
    <property type="entry name" value="p-type_atpase"/>
    <property type="match status" value="1"/>
</dbReference>
<dbReference type="InterPro" id="IPR001757">
    <property type="entry name" value="P_typ_ATPase"/>
</dbReference>
<dbReference type="GO" id="GO:0016887">
    <property type="term" value="F:ATP hydrolysis activity"/>
    <property type="evidence" value="ECO:0007669"/>
    <property type="project" value="InterPro"/>
</dbReference>
<dbReference type="Pfam" id="PF00690">
    <property type="entry name" value="Cation_ATPase_N"/>
    <property type="match status" value="1"/>
</dbReference>
<dbReference type="InterPro" id="IPR036412">
    <property type="entry name" value="HAD-like_sf"/>
</dbReference>
<feature type="transmembrane region" description="Helical" evidence="10">
    <location>
        <begin position="816"/>
        <end position="833"/>
    </location>
</feature>
<feature type="region of interest" description="Disordered" evidence="9">
    <location>
        <begin position="1"/>
        <end position="32"/>
    </location>
</feature>
<dbReference type="GO" id="GO:0030007">
    <property type="term" value="P:intracellular potassium ion homeostasis"/>
    <property type="evidence" value="ECO:0007669"/>
    <property type="project" value="TreeGrafter"/>
</dbReference>
<proteinExistence type="inferred from homology"/>
<evidence type="ECO:0000313" key="12">
    <source>
        <dbReference type="EMBL" id="AGK56915.1"/>
    </source>
</evidence>
<evidence type="ECO:0000313" key="13">
    <source>
        <dbReference type="Proteomes" id="UP000005952"/>
    </source>
</evidence>